<proteinExistence type="predicted"/>
<comment type="caution">
    <text evidence="1">The sequence shown here is derived from an EMBL/GenBank/DDBJ whole genome shotgun (WGS) entry which is preliminary data.</text>
</comment>
<reference evidence="1 2" key="1">
    <citation type="submission" date="2020-08" db="EMBL/GenBank/DDBJ databases">
        <title>Genomic Encyclopedia of Archaeal and Bacterial Type Strains, Phase II (KMG-II): from individual species to whole genera.</title>
        <authorList>
            <person name="Goeker M."/>
        </authorList>
    </citation>
    <scope>NUCLEOTIDE SEQUENCE [LARGE SCALE GENOMIC DNA]</scope>
    <source>
        <strain evidence="1 2">DSM 43850</strain>
    </source>
</reference>
<dbReference type="EMBL" id="JACJID010000001">
    <property type="protein sequence ID" value="MBA8923986.1"/>
    <property type="molecule type" value="Genomic_DNA"/>
</dbReference>
<organism evidence="1 2">
    <name type="scientific">Kutzneria viridogrisea</name>
    <dbReference type="NCBI Taxonomy" id="47990"/>
    <lineage>
        <taxon>Bacteria</taxon>
        <taxon>Bacillati</taxon>
        <taxon>Actinomycetota</taxon>
        <taxon>Actinomycetes</taxon>
        <taxon>Pseudonocardiales</taxon>
        <taxon>Pseudonocardiaceae</taxon>
        <taxon>Kutzneria</taxon>
    </lineage>
</organism>
<accession>A0ABR6BAV1</accession>
<gene>
    <name evidence="1" type="ORF">BC739_001183</name>
</gene>
<name>A0ABR6BAV1_9PSEU</name>
<evidence type="ECO:0000313" key="1">
    <source>
        <dbReference type="EMBL" id="MBA8923986.1"/>
    </source>
</evidence>
<keyword evidence="2" id="KW-1185">Reference proteome</keyword>
<dbReference type="Proteomes" id="UP000517916">
    <property type="component" value="Unassembled WGS sequence"/>
</dbReference>
<protein>
    <recommendedName>
        <fullName evidence="3">Minor tail protein</fullName>
    </recommendedName>
</protein>
<evidence type="ECO:0008006" key="3">
    <source>
        <dbReference type="Google" id="ProtNLM"/>
    </source>
</evidence>
<sequence>MASQYSYLIADLRTNAILGELPLTGVSYSKKLCDSGTLSATLNLSSKFKGDPYDLTSPVLRVVYVMRGDTPRWGGIIWTRKYSSASRQVQIGAADWWSYFNHRKVLPVLSGAEQSDPTYVAGRVVSYSSVEQNQIARNLVTLAQSHTGGNIGVDVSDTTSSGFPRDRNWYGYKLTNMGDALKDLSQVLFGQDMLFDVGGTDANGRPRRLLRQGTPRLGQQGSSWVWEVGGNCFDYDWPSDGTRMQTRAFADTDGTAEGTPIAVAEDATLYPLSWPLLEGDANYSNVSDTSTLYGHAQSDQDVNRLPVVLPVLHINSGLSPTLDELSVGDDARFVVPPGDPFHTRGLDTSLRIIGVDVKPRDEGGEDCSLTMAPVLDDVY</sequence>
<dbReference type="RefSeq" id="WP_182836501.1">
    <property type="nucleotide sequence ID" value="NZ_BAAABQ010000065.1"/>
</dbReference>
<evidence type="ECO:0000313" key="2">
    <source>
        <dbReference type="Proteomes" id="UP000517916"/>
    </source>
</evidence>